<comment type="caution">
    <text evidence="4">The sequence shown here is derived from an EMBL/GenBank/DDBJ whole genome shotgun (WGS) entry which is preliminary data.</text>
</comment>
<protein>
    <submittedName>
        <fullName evidence="4">C-di-GMP-binding flagellar brake protein YcgR</fullName>
    </submittedName>
</protein>
<dbReference type="RefSeq" id="WP_184746873.1">
    <property type="nucleotide sequence ID" value="NZ_JACHGJ010000003.1"/>
</dbReference>
<dbReference type="InterPro" id="IPR009926">
    <property type="entry name" value="T3SS_YcgR_PilZN"/>
</dbReference>
<evidence type="ECO:0000256" key="1">
    <source>
        <dbReference type="SAM" id="MobiDB-lite"/>
    </source>
</evidence>
<dbReference type="EMBL" id="JACHGJ010000003">
    <property type="protein sequence ID" value="MBB6480616.1"/>
    <property type="molecule type" value="Genomic_DNA"/>
</dbReference>
<keyword evidence="4" id="KW-0969">Cilium</keyword>
<evidence type="ECO:0000259" key="3">
    <source>
        <dbReference type="Pfam" id="PF12945"/>
    </source>
</evidence>
<keyword evidence="4" id="KW-0966">Cell projection</keyword>
<dbReference type="GO" id="GO:0035438">
    <property type="term" value="F:cyclic-di-GMP binding"/>
    <property type="evidence" value="ECO:0007669"/>
    <property type="project" value="InterPro"/>
</dbReference>
<feature type="domain" description="Type III secretion system flagellar brake protein YcgR PilZN" evidence="3">
    <location>
        <begin position="125"/>
        <end position="203"/>
    </location>
</feature>
<accession>A0A841RA42</accession>
<dbReference type="Pfam" id="PF07238">
    <property type="entry name" value="PilZ"/>
    <property type="match status" value="1"/>
</dbReference>
<reference evidence="4 5" key="1">
    <citation type="submission" date="2020-08" db="EMBL/GenBank/DDBJ databases">
        <title>Genomic Encyclopedia of Type Strains, Phase IV (KMG-IV): sequencing the most valuable type-strain genomes for metagenomic binning, comparative biology and taxonomic classification.</title>
        <authorList>
            <person name="Goeker M."/>
        </authorList>
    </citation>
    <scope>NUCLEOTIDE SEQUENCE [LARGE SCALE GENOMIC DNA]</scope>
    <source>
        <strain evidence="4 5">DSM 2461</strain>
    </source>
</reference>
<keyword evidence="5" id="KW-1185">Reference proteome</keyword>
<feature type="compositionally biased region" description="Acidic residues" evidence="1">
    <location>
        <begin position="333"/>
        <end position="356"/>
    </location>
</feature>
<dbReference type="Pfam" id="PF12945">
    <property type="entry name" value="PilZNR"/>
    <property type="match status" value="1"/>
</dbReference>
<evidence type="ECO:0000313" key="4">
    <source>
        <dbReference type="EMBL" id="MBB6480616.1"/>
    </source>
</evidence>
<dbReference type="Proteomes" id="UP000587760">
    <property type="component" value="Unassembled WGS sequence"/>
</dbReference>
<gene>
    <name evidence="4" type="ORF">HNR50_002279</name>
</gene>
<keyword evidence="4" id="KW-0282">Flagellum</keyword>
<evidence type="ECO:0000259" key="2">
    <source>
        <dbReference type="Pfam" id="PF07238"/>
    </source>
</evidence>
<name>A0A841RA42_9SPIO</name>
<feature type="domain" description="PilZ" evidence="2">
    <location>
        <begin position="212"/>
        <end position="323"/>
    </location>
</feature>
<dbReference type="Gene3D" id="2.40.10.220">
    <property type="entry name" value="predicted glycosyltransferase like domains"/>
    <property type="match status" value="1"/>
</dbReference>
<dbReference type="InterPro" id="IPR009875">
    <property type="entry name" value="PilZ_domain"/>
</dbReference>
<organism evidence="4 5">
    <name type="scientific">Spirochaeta isovalerica</name>
    <dbReference type="NCBI Taxonomy" id="150"/>
    <lineage>
        <taxon>Bacteria</taxon>
        <taxon>Pseudomonadati</taxon>
        <taxon>Spirochaetota</taxon>
        <taxon>Spirochaetia</taxon>
        <taxon>Spirochaetales</taxon>
        <taxon>Spirochaetaceae</taxon>
        <taxon>Spirochaeta</taxon>
    </lineage>
</organism>
<feature type="region of interest" description="Disordered" evidence="1">
    <location>
        <begin position="330"/>
        <end position="356"/>
    </location>
</feature>
<sequence>MWIAILLLVVIGAVTVLLVTGTGKQWREFYVRGADAGFSIGEMKMLRSAAEQAGLENPVSIFFSIDQLDHSISVLSNYVEDNGIEYTPEESALLRKLYDYRKTIEFNKPRYKSGLKHTIELKEGQPLKIALGKSGLFNSEILEIDENYLVISYPSGNTLPQGVTWRGQNLRVYFQKKNDASYYFESRVKDDYFDRSFKLLHIAHSGNILRSQRRNSIRTKAEFPVTIFPLQDLSQVDNVIMSEGGFRGEMQDISEDGASLIIGGKGKEGLLLKLQFQLSDSILVVCGVIRYFEYNPDQERSILHLQFTRPDDETRNKILSFVYDVHRRREREEGGDDLEPVIDDDDEGPYPDEPLDEEAELLEMIEESDED</sequence>
<evidence type="ECO:0000313" key="5">
    <source>
        <dbReference type="Proteomes" id="UP000587760"/>
    </source>
</evidence>
<dbReference type="AlphaFoldDB" id="A0A841RA42"/>
<proteinExistence type="predicted"/>